<gene>
    <name evidence="3" type="ORF">GCM10023095_22100</name>
</gene>
<feature type="transmembrane region" description="Helical" evidence="1">
    <location>
        <begin position="197"/>
        <end position="217"/>
    </location>
</feature>
<dbReference type="Pfam" id="PF10080">
    <property type="entry name" value="FtrD-like"/>
    <property type="match status" value="1"/>
</dbReference>
<keyword evidence="1" id="KW-0812">Transmembrane</keyword>
<protein>
    <recommendedName>
        <fullName evidence="2">Membrane iron-sulfur containing protein FtrD-like domain-containing protein</fullName>
    </recommendedName>
</protein>
<evidence type="ECO:0000313" key="4">
    <source>
        <dbReference type="Proteomes" id="UP001501321"/>
    </source>
</evidence>
<dbReference type="InterPro" id="IPR018758">
    <property type="entry name" value="FtrD-like"/>
</dbReference>
<accession>A0ABP8QAZ3</accession>
<evidence type="ECO:0000259" key="2">
    <source>
        <dbReference type="Pfam" id="PF10080"/>
    </source>
</evidence>
<comment type="caution">
    <text evidence="3">The sequence shown here is derived from an EMBL/GenBank/DDBJ whole genome shotgun (WGS) entry which is preliminary data.</text>
</comment>
<feature type="transmembrane region" description="Helical" evidence="1">
    <location>
        <begin position="149"/>
        <end position="177"/>
    </location>
</feature>
<name>A0ABP8QAZ3_9GAMM</name>
<keyword evidence="1" id="KW-0472">Membrane</keyword>
<dbReference type="Proteomes" id="UP001501321">
    <property type="component" value="Unassembled WGS sequence"/>
</dbReference>
<evidence type="ECO:0000313" key="3">
    <source>
        <dbReference type="EMBL" id="GAA4500400.1"/>
    </source>
</evidence>
<feature type="domain" description="Membrane iron-sulfur containing protein FtrD-like" evidence="2">
    <location>
        <begin position="295"/>
        <end position="400"/>
    </location>
</feature>
<evidence type="ECO:0000256" key="1">
    <source>
        <dbReference type="SAM" id="Phobius"/>
    </source>
</evidence>
<feature type="transmembrane region" description="Helical" evidence="1">
    <location>
        <begin position="52"/>
        <end position="73"/>
    </location>
</feature>
<keyword evidence="4" id="KW-1185">Reference proteome</keyword>
<reference evidence="4" key="1">
    <citation type="journal article" date="2019" name="Int. J. Syst. Evol. Microbiol.">
        <title>The Global Catalogue of Microorganisms (GCM) 10K type strain sequencing project: providing services to taxonomists for standard genome sequencing and annotation.</title>
        <authorList>
            <consortium name="The Broad Institute Genomics Platform"/>
            <consortium name="The Broad Institute Genome Sequencing Center for Infectious Disease"/>
            <person name="Wu L."/>
            <person name="Ma J."/>
        </authorList>
    </citation>
    <scope>NUCLEOTIDE SEQUENCE [LARGE SCALE GENOMIC DNA]</scope>
    <source>
        <strain evidence="4">JCM 32226</strain>
    </source>
</reference>
<feature type="transmembrane region" description="Helical" evidence="1">
    <location>
        <begin position="118"/>
        <end position="137"/>
    </location>
</feature>
<feature type="transmembrane region" description="Helical" evidence="1">
    <location>
        <begin position="243"/>
        <end position="266"/>
    </location>
</feature>
<proteinExistence type="predicted"/>
<dbReference type="RefSeq" id="WP_345013035.1">
    <property type="nucleotide sequence ID" value="NZ_BAABFC010000014.1"/>
</dbReference>
<sequence>MSYFFFAVLLVGLYPALWLALTPAPRLPARLGPAWLLGLLAGALLGSQFPAGQWPLLALHLTGLMLPLLYLLLQWRAPGRGLLPFALLLAALAGLWFVRDPRIQNFTATAVVNSSLLLNLGALLGGLLITGLLAWCARALVTALPGLRWPLLGLLLAGYLLPLSGALLLSLIKLQILPMQGSLLSYIAKSMDLSERLPYWALLLLAALALAALRLWWWPRRQALGLSAPGNDRRKALAASRQARRWCVGLLALLPLALLPALYWHLVASQPPGLSAAQPVALNAQDEVRIPVSQVRDGNLHRFAWVNDEGKVIRFFVINRYPDQLKLGVVFDACLLCGDQGYVQEGNQVICVACGVHIFIPSIGKAGGCNPVPIEGWRLEGEGAAEALVLPASALQPGATLFSAVVARQVTDPVSGETLSNLDAPHRTTVGDHTYFFTQQAHLDAFEADPAAYLKQEAP</sequence>
<organism evidence="3 4">
    <name type="scientific">Pseudaeromonas paramecii</name>
    <dbReference type="NCBI Taxonomy" id="2138166"/>
    <lineage>
        <taxon>Bacteria</taxon>
        <taxon>Pseudomonadati</taxon>
        <taxon>Pseudomonadota</taxon>
        <taxon>Gammaproteobacteria</taxon>
        <taxon>Aeromonadales</taxon>
        <taxon>Aeromonadaceae</taxon>
        <taxon>Pseudaeromonas</taxon>
    </lineage>
</organism>
<dbReference type="EMBL" id="BAABFC010000014">
    <property type="protein sequence ID" value="GAA4500400.1"/>
    <property type="molecule type" value="Genomic_DNA"/>
</dbReference>
<feature type="transmembrane region" description="Helical" evidence="1">
    <location>
        <begin position="80"/>
        <end position="98"/>
    </location>
</feature>
<keyword evidence="1" id="KW-1133">Transmembrane helix</keyword>